<organism evidence="1 2">
    <name type="scientific">Lentibacillus salinarum</name>
    <dbReference type="NCBI Taxonomy" id="446820"/>
    <lineage>
        <taxon>Bacteria</taxon>
        <taxon>Bacillati</taxon>
        <taxon>Bacillota</taxon>
        <taxon>Bacilli</taxon>
        <taxon>Bacillales</taxon>
        <taxon>Bacillaceae</taxon>
        <taxon>Lentibacillus</taxon>
    </lineage>
</organism>
<proteinExistence type="predicted"/>
<comment type="caution">
    <text evidence="1">The sequence shown here is derived from an EMBL/GenBank/DDBJ whole genome shotgun (WGS) entry which is preliminary data.</text>
</comment>
<dbReference type="InterPro" id="IPR002933">
    <property type="entry name" value="Peptidase_M20"/>
</dbReference>
<keyword evidence="2" id="KW-1185">Reference proteome</keyword>
<gene>
    <name evidence="1" type="ORF">ACFQ4A_10430</name>
</gene>
<dbReference type="EMBL" id="JBHTNH010000023">
    <property type="protein sequence ID" value="MFD1362070.1"/>
    <property type="molecule type" value="Genomic_DNA"/>
</dbReference>
<dbReference type="Proteomes" id="UP001597178">
    <property type="component" value="Unassembled WGS sequence"/>
</dbReference>
<accession>A0ABW3ZUK5</accession>
<dbReference type="SUPFAM" id="SSF53187">
    <property type="entry name" value="Zn-dependent exopeptidases"/>
    <property type="match status" value="1"/>
</dbReference>
<protein>
    <submittedName>
        <fullName evidence="1">M20/M25/M40 family metallo-hydrolase</fullName>
    </submittedName>
</protein>
<evidence type="ECO:0000313" key="2">
    <source>
        <dbReference type="Proteomes" id="UP001597178"/>
    </source>
</evidence>
<dbReference type="Pfam" id="PF01546">
    <property type="entry name" value="Peptidase_M20"/>
    <property type="match status" value="1"/>
</dbReference>
<evidence type="ECO:0000313" key="1">
    <source>
        <dbReference type="EMBL" id="MFD1362070.1"/>
    </source>
</evidence>
<dbReference type="RefSeq" id="WP_382400257.1">
    <property type="nucleotide sequence ID" value="NZ_JBHTNH010000023.1"/>
</dbReference>
<dbReference type="PANTHER" id="PTHR11014">
    <property type="entry name" value="PEPTIDASE M20 FAMILY MEMBER"/>
    <property type="match status" value="1"/>
</dbReference>
<dbReference type="InterPro" id="IPR017439">
    <property type="entry name" value="Amidohydrolase"/>
</dbReference>
<dbReference type="Gene3D" id="3.40.630.10">
    <property type="entry name" value="Zn peptidases"/>
    <property type="match status" value="1"/>
</dbReference>
<reference evidence="2" key="1">
    <citation type="journal article" date="2019" name="Int. J. Syst. Evol. Microbiol.">
        <title>The Global Catalogue of Microorganisms (GCM) 10K type strain sequencing project: providing services to taxonomists for standard genome sequencing and annotation.</title>
        <authorList>
            <consortium name="The Broad Institute Genomics Platform"/>
            <consortium name="The Broad Institute Genome Sequencing Center for Infectious Disease"/>
            <person name="Wu L."/>
            <person name="Ma J."/>
        </authorList>
    </citation>
    <scope>NUCLEOTIDE SEQUENCE [LARGE SCALE GENOMIC DNA]</scope>
    <source>
        <strain evidence="2">CCUG 54822</strain>
    </source>
</reference>
<name>A0ABW3ZUK5_9BACI</name>
<dbReference type="PANTHER" id="PTHR11014:SF63">
    <property type="entry name" value="METALLOPEPTIDASE, PUTATIVE (AFU_ORTHOLOGUE AFUA_6G09600)-RELATED"/>
    <property type="match status" value="1"/>
</dbReference>
<sequence>MVFILPLVFLCELIDSYKTDEKDVDYKSQVLGVMHACGHDIHTSALLGVANVLSRVRDDIPGTIVFVHQFAEEATPGGAKPMIEGWLP</sequence>